<dbReference type="PANTHER" id="PTHR10457">
    <property type="entry name" value="MEVALONATE KINASE/GALACTOKINASE"/>
    <property type="match status" value="1"/>
</dbReference>
<dbReference type="InterPro" id="IPR014721">
    <property type="entry name" value="Ribsml_uS5_D2-typ_fold_subgr"/>
</dbReference>
<dbReference type="InterPro" id="IPR022963">
    <property type="entry name" value="Galactokinase_bac"/>
</dbReference>
<evidence type="ECO:0000256" key="7">
    <source>
        <dbReference type="ARBA" id="ARBA00022840"/>
    </source>
</evidence>
<feature type="active site" description="Proton acceptor" evidence="11">
    <location>
        <position position="175"/>
    </location>
</feature>
<dbReference type="Gene3D" id="3.30.70.890">
    <property type="entry name" value="GHMP kinase, C-terminal domain"/>
    <property type="match status" value="1"/>
</dbReference>
<accession>A0ABV1HYK4</accession>
<keyword evidence="4 11" id="KW-0479">Metal-binding</keyword>
<evidence type="ECO:0000259" key="14">
    <source>
        <dbReference type="Pfam" id="PF08544"/>
    </source>
</evidence>
<dbReference type="GO" id="GO:0004335">
    <property type="term" value="F:galactokinase activity"/>
    <property type="evidence" value="ECO:0007669"/>
    <property type="project" value="UniProtKB-EC"/>
</dbReference>
<evidence type="ECO:0000256" key="2">
    <source>
        <dbReference type="ARBA" id="ARBA00022490"/>
    </source>
</evidence>
<organism evidence="16 17">
    <name type="scientific">Hominiventricola aquisgranensis</name>
    <dbReference type="NCBI Taxonomy" id="3133164"/>
    <lineage>
        <taxon>Bacteria</taxon>
        <taxon>Bacillati</taxon>
        <taxon>Bacillota</taxon>
        <taxon>Clostridia</taxon>
        <taxon>Lachnospirales</taxon>
        <taxon>Lachnospiraceae</taxon>
        <taxon>Hominiventricola</taxon>
    </lineage>
</organism>
<feature type="binding site" evidence="11">
    <location>
        <position position="225"/>
    </location>
    <ligand>
        <name>substrate</name>
    </ligand>
</feature>
<keyword evidence="10 11" id="KW-0119">Carbohydrate metabolism</keyword>
<evidence type="ECO:0000256" key="11">
    <source>
        <dbReference type="HAMAP-Rule" id="MF_00246"/>
    </source>
</evidence>
<dbReference type="Pfam" id="PF08544">
    <property type="entry name" value="GHMP_kinases_C"/>
    <property type="match status" value="1"/>
</dbReference>
<feature type="site" description="Transition state stabilizer" evidence="11">
    <location>
        <position position="27"/>
    </location>
</feature>
<evidence type="ECO:0000313" key="16">
    <source>
        <dbReference type="EMBL" id="MEQ2578017.1"/>
    </source>
</evidence>
<dbReference type="EMBL" id="JBBMFC010000005">
    <property type="protein sequence ID" value="MEQ2578017.1"/>
    <property type="molecule type" value="Genomic_DNA"/>
</dbReference>
<evidence type="ECO:0000256" key="12">
    <source>
        <dbReference type="NCBIfam" id="TIGR00131"/>
    </source>
</evidence>
<dbReference type="InterPro" id="IPR019539">
    <property type="entry name" value="GalKase_N"/>
</dbReference>
<keyword evidence="7 11" id="KW-0067">ATP-binding</keyword>
<evidence type="ECO:0000256" key="9">
    <source>
        <dbReference type="ARBA" id="ARBA00023144"/>
    </source>
</evidence>
<evidence type="ECO:0000256" key="6">
    <source>
        <dbReference type="ARBA" id="ARBA00022777"/>
    </source>
</evidence>
<evidence type="ECO:0000256" key="8">
    <source>
        <dbReference type="ARBA" id="ARBA00022842"/>
    </source>
</evidence>
<dbReference type="HAMAP" id="MF_00246">
    <property type="entry name" value="Galactokinase"/>
    <property type="match status" value="1"/>
</dbReference>
<dbReference type="Pfam" id="PF00288">
    <property type="entry name" value="GHMP_kinases_N"/>
    <property type="match status" value="1"/>
</dbReference>
<dbReference type="InterPro" id="IPR036554">
    <property type="entry name" value="GHMP_kinase_C_sf"/>
</dbReference>
<feature type="binding site" evidence="11">
    <location>
        <begin position="33"/>
        <end position="36"/>
    </location>
    <ligand>
        <name>substrate</name>
    </ligand>
</feature>
<dbReference type="Proteomes" id="UP001470288">
    <property type="component" value="Unassembled WGS sequence"/>
</dbReference>
<proteinExistence type="inferred from homology"/>
<feature type="domain" description="Galactokinase N-terminal" evidence="15">
    <location>
        <begin position="8"/>
        <end position="57"/>
    </location>
</feature>
<dbReference type="Gene3D" id="3.30.230.10">
    <property type="match status" value="1"/>
</dbReference>
<dbReference type="InterPro" id="IPR006206">
    <property type="entry name" value="Mevalonate/galactokinase"/>
</dbReference>
<keyword evidence="17" id="KW-1185">Reference proteome</keyword>
<evidence type="ECO:0000313" key="17">
    <source>
        <dbReference type="Proteomes" id="UP001470288"/>
    </source>
</evidence>
<keyword evidence="6 11" id="KW-0418">Kinase</keyword>
<feature type="binding site" evidence="11">
    <location>
        <position position="67"/>
    </location>
    <ligand>
        <name>ATP</name>
        <dbReference type="ChEBI" id="CHEBI:30616"/>
    </ligand>
</feature>
<dbReference type="NCBIfam" id="TIGR00131">
    <property type="entry name" value="gal_kin"/>
    <property type="match status" value="1"/>
</dbReference>
<dbReference type="InterPro" id="IPR019741">
    <property type="entry name" value="Galactokinase_CS"/>
</dbReference>
<dbReference type="RefSeq" id="WP_349143887.1">
    <property type="nucleotide sequence ID" value="NZ_JBBMFC010000005.1"/>
</dbReference>
<comment type="caution">
    <text evidence="11">Lacks conserved residue(s) required for the propagation of feature annotation.</text>
</comment>
<comment type="caution">
    <text evidence="16">The sequence shown here is derived from an EMBL/GenBank/DDBJ whole genome shotgun (WGS) entry which is preliminary data.</text>
</comment>
<dbReference type="InterPro" id="IPR006204">
    <property type="entry name" value="GHMP_kinase_N_dom"/>
</dbReference>
<dbReference type="SUPFAM" id="SSF55060">
    <property type="entry name" value="GHMP Kinase, C-terminal domain"/>
    <property type="match status" value="1"/>
</dbReference>
<keyword evidence="5 11" id="KW-0547">Nucleotide-binding</keyword>
<dbReference type="InterPro" id="IPR013750">
    <property type="entry name" value="GHMP_kinase_C_dom"/>
</dbReference>
<keyword evidence="9 11" id="KW-0299">Galactose metabolism</keyword>
<protein>
    <recommendedName>
        <fullName evidence="11 12">Galactokinase</fullName>
        <ecNumber evidence="11 12">2.7.1.6</ecNumber>
    </recommendedName>
    <alternativeName>
        <fullName evidence="11">Galactose kinase</fullName>
    </alternativeName>
</protein>
<keyword evidence="8 11" id="KW-0460">Magnesium</keyword>
<dbReference type="Pfam" id="PF10509">
    <property type="entry name" value="GalKase_gal_bdg"/>
    <property type="match status" value="1"/>
</dbReference>
<comment type="pathway">
    <text evidence="11">Carbohydrate metabolism; galactose metabolism.</text>
</comment>
<dbReference type="NCBIfam" id="NF003705">
    <property type="entry name" value="PRK05322.1"/>
    <property type="match status" value="1"/>
</dbReference>
<evidence type="ECO:0000256" key="3">
    <source>
        <dbReference type="ARBA" id="ARBA00022679"/>
    </source>
</evidence>
<evidence type="ECO:0000259" key="13">
    <source>
        <dbReference type="Pfam" id="PF00288"/>
    </source>
</evidence>
<dbReference type="PRINTS" id="PR00473">
    <property type="entry name" value="GALCTOKINASE"/>
</dbReference>
<keyword evidence="2 11" id="KW-0963">Cytoplasm</keyword>
<feature type="binding site" evidence="11">
    <location>
        <position position="130"/>
    </location>
    <ligand>
        <name>Mg(2+)</name>
        <dbReference type="ChEBI" id="CHEBI:18420"/>
    </ligand>
</feature>
<dbReference type="SUPFAM" id="SSF54211">
    <property type="entry name" value="Ribosomal protein S5 domain 2-like"/>
    <property type="match status" value="1"/>
</dbReference>
<comment type="function">
    <text evidence="11">Catalyzes the transfer of the gamma-phosphate of ATP to D-galactose to form alpha-D-galactose-1-phosphate (Gal-1-P).</text>
</comment>
<evidence type="ECO:0000256" key="5">
    <source>
        <dbReference type="ARBA" id="ARBA00022741"/>
    </source>
</evidence>
<feature type="binding site" evidence="11">
    <location>
        <position position="163"/>
    </location>
    <ligand>
        <name>Mg(2+)</name>
        <dbReference type="ChEBI" id="CHEBI:18420"/>
    </ligand>
</feature>
<gene>
    <name evidence="11" type="primary">galK</name>
    <name evidence="16" type="ORF">WMO62_04045</name>
</gene>
<evidence type="ECO:0000256" key="1">
    <source>
        <dbReference type="ARBA" id="ARBA00006566"/>
    </source>
</evidence>
<sequence length="388" mass="43418">MKQQLVDKFQQIYGDGAVTGIFFAPGRVNLIGEHTDYNGGHVFPCAITMGTYALVRKRTDNRFRFCSLNYPDQGVLELPVWELDWKREHGWANYPKGMICTLMKKGVPVACGMDLLYYGDIPKGLGIGSSASLEVVTGLIIRDLMEIKDLSMIDLALFARLAENEYIGMSSGIMDPFAIAMGKKDHAILLDTSDLSYEYAPLELPHQKIIVTNSQKARLAVDERYQERQAQCQEALHDLQTVIAIQNLSELTADVFEQVQEMIRRPVCLRRARHAVTENQRTIQAVEALNKGDIREFGQLMNASHLSLKEDFEVSCEELDILVEEAWEIEGVLGSRMMGAGFGGCTISIVENDAVNEFVSRVGSHYKERTGRTAEFYIMETGNGASEV</sequence>
<dbReference type="PRINTS" id="PR00959">
    <property type="entry name" value="MEVGALKINASE"/>
</dbReference>
<dbReference type="EC" id="2.7.1.6" evidence="11 12"/>
<comment type="subcellular location">
    <subcellularLocation>
        <location evidence="11">Cytoplasm</location>
    </subcellularLocation>
</comment>
<dbReference type="PANTHER" id="PTHR10457:SF7">
    <property type="entry name" value="GALACTOKINASE-RELATED"/>
    <property type="match status" value="1"/>
</dbReference>
<evidence type="ECO:0000259" key="15">
    <source>
        <dbReference type="Pfam" id="PF10509"/>
    </source>
</evidence>
<reference evidence="16 17" key="1">
    <citation type="submission" date="2024-03" db="EMBL/GenBank/DDBJ databases">
        <title>Human intestinal bacterial collection.</title>
        <authorList>
            <person name="Pauvert C."/>
            <person name="Hitch T.C.A."/>
            <person name="Clavel T."/>
        </authorList>
    </citation>
    <scope>NUCLEOTIDE SEQUENCE [LARGE SCALE GENOMIC DNA]</scope>
    <source>
        <strain evidence="16 17">CLA-AA-H78B</strain>
    </source>
</reference>
<evidence type="ECO:0000256" key="10">
    <source>
        <dbReference type="ARBA" id="ARBA00023277"/>
    </source>
</evidence>
<comment type="catalytic activity">
    <reaction evidence="11">
        <text>alpha-D-galactose + ATP = alpha-D-galactose 1-phosphate + ADP + H(+)</text>
        <dbReference type="Rhea" id="RHEA:13553"/>
        <dbReference type="ChEBI" id="CHEBI:15378"/>
        <dbReference type="ChEBI" id="CHEBI:28061"/>
        <dbReference type="ChEBI" id="CHEBI:30616"/>
        <dbReference type="ChEBI" id="CHEBI:58336"/>
        <dbReference type="ChEBI" id="CHEBI:456216"/>
        <dbReference type="EC" id="2.7.1.6"/>
    </reaction>
</comment>
<dbReference type="InterPro" id="IPR000705">
    <property type="entry name" value="Galactokinase"/>
</dbReference>
<dbReference type="PIRSF" id="PIRSF000530">
    <property type="entry name" value="Galactokinase"/>
    <property type="match status" value="1"/>
</dbReference>
<feature type="domain" description="GHMP kinase N-terminal" evidence="13">
    <location>
        <begin position="93"/>
        <end position="183"/>
    </location>
</feature>
<evidence type="ECO:0000256" key="4">
    <source>
        <dbReference type="ARBA" id="ARBA00022723"/>
    </source>
</evidence>
<feature type="domain" description="GHMP kinase C-terminal" evidence="14">
    <location>
        <begin position="285"/>
        <end position="367"/>
    </location>
</feature>
<comment type="similarity">
    <text evidence="1 11">Belongs to the GHMP kinase family. GalK subfamily.</text>
</comment>
<dbReference type="InterPro" id="IPR020568">
    <property type="entry name" value="Ribosomal_Su5_D2-typ_SF"/>
</dbReference>
<keyword evidence="3 11" id="KW-0808">Transferase</keyword>
<name>A0ABV1HYK4_9FIRM</name>
<dbReference type="PROSITE" id="PS00106">
    <property type="entry name" value="GALACTOKINASE"/>
    <property type="match status" value="1"/>
</dbReference>